<evidence type="ECO:0000256" key="2">
    <source>
        <dbReference type="ARBA" id="ARBA00023143"/>
    </source>
</evidence>
<proteinExistence type="inferred from homology"/>
<dbReference type="Gene3D" id="6.10.10.10">
    <property type="entry name" value="Flagellar export chaperone, C-terminal domain"/>
    <property type="match status" value="1"/>
</dbReference>
<dbReference type="Proteomes" id="UP000178606">
    <property type="component" value="Unassembled WGS sequence"/>
</dbReference>
<dbReference type="SUPFAM" id="SSF64518">
    <property type="entry name" value="Phase 1 flagellin"/>
    <property type="match status" value="1"/>
</dbReference>
<evidence type="ECO:0000256" key="3">
    <source>
        <dbReference type="RuleBase" id="RU362073"/>
    </source>
</evidence>
<dbReference type="Pfam" id="PF00700">
    <property type="entry name" value="Flagellin_C"/>
    <property type="match status" value="1"/>
</dbReference>
<dbReference type="GO" id="GO:0005576">
    <property type="term" value="C:extracellular region"/>
    <property type="evidence" value="ECO:0007669"/>
    <property type="project" value="UniProtKB-SubCell"/>
</dbReference>
<comment type="similarity">
    <text evidence="1 3">Belongs to the bacterial flagellin family.</text>
</comment>
<keyword evidence="2 3" id="KW-0975">Bacterial flagellum</keyword>
<gene>
    <name evidence="6" type="ORF">A3F84_16900</name>
</gene>
<dbReference type="InterPro" id="IPR001029">
    <property type="entry name" value="Flagellin_N"/>
</dbReference>
<evidence type="ECO:0000313" key="7">
    <source>
        <dbReference type="Proteomes" id="UP000178606"/>
    </source>
</evidence>
<sequence length="381" mass="39684">MPLRINNNALAINSQRHLRLTNVDVTKRIERLASGLRVNRAADDAAGLSISEGIRGLLSGLTQGIRNAEEATNLVQTAEGSLNEVNGMLIRMRELAVQSASSTVTDTNRQSLHAEFGQLVNEIDRIATATSYNNTTLLTGFGNVISQSTTASTALDSATTGVTAAQISGAAAGAYTFIDTSAADNEVTLGNGTVTQTISLSAVLDNGVVPTGTTALASFDRLGIQLTIDETFQDGGLDSLTLLIETGTGGDFQVGAKDSHSDRLTASIDDLRATGTLLNLSSVSISTLSSAQDAIGSIDSAITAVTSQRGNLGAIQNRLNFTARVNEQALENNQATESSIRDADVAEEVSQFTRGQILSQSGLAIFAQANILSARAISLLP</sequence>
<evidence type="ECO:0000259" key="4">
    <source>
        <dbReference type="Pfam" id="PF00669"/>
    </source>
</evidence>
<dbReference type="Gene3D" id="3.30.70.2120">
    <property type="match status" value="1"/>
</dbReference>
<dbReference type="InterPro" id="IPR046358">
    <property type="entry name" value="Flagellin_C"/>
</dbReference>
<dbReference type="EMBL" id="MFKF01000272">
    <property type="protein sequence ID" value="OGG47128.1"/>
    <property type="molecule type" value="Genomic_DNA"/>
</dbReference>
<keyword evidence="3" id="KW-0964">Secreted</keyword>
<dbReference type="GO" id="GO:0009288">
    <property type="term" value="C:bacterial-type flagellum"/>
    <property type="evidence" value="ECO:0007669"/>
    <property type="project" value="UniProtKB-SubCell"/>
</dbReference>
<protein>
    <recommendedName>
        <fullName evidence="3">Flagellin</fullName>
    </recommendedName>
</protein>
<evidence type="ECO:0000313" key="6">
    <source>
        <dbReference type="EMBL" id="OGG47128.1"/>
    </source>
</evidence>
<dbReference type="Gene3D" id="1.20.1330.10">
    <property type="entry name" value="f41 fragment of flagellin, N-terminal domain"/>
    <property type="match status" value="1"/>
</dbReference>
<dbReference type="PANTHER" id="PTHR42792:SF2">
    <property type="entry name" value="FLAGELLIN"/>
    <property type="match status" value="1"/>
</dbReference>
<name>A0A1F6CD50_HANXR</name>
<evidence type="ECO:0000259" key="5">
    <source>
        <dbReference type="Pfam" id="PF00700"/>
    </source>
</evidence>
<dbReference type="InterPro" id="IPR042187">
    <property type="entry name" value="Flagellin_C_sub2"/>
</dbReference>
<comment type="subcellular location">
    <subcellularLocation>
        <location evidence="3">Secreted</location>
    </subcellularLocation>
    <subcellularLocation>
        <location evidence="3">Bacterial flagellum</location>
    </subcellularLocation>
</comment>
<dbReference type="Pfam" id="PF00669">
    <property type="entry name" value="Flagellin_N"/>
    <property type="match status" value="1"/>
</dbReference>
<feature type="domain" description="Flagellin C-terminal" evidence="5">
    <location>
        <begin position="296"/>
        <end position="380"/>
    </location>
</feature>
<evidence type="ECO:0000256" key="1">
    <source>
        <dbReference type="ARBA" id="ARBA00005709"/>
    </source>
</evidence>
<dbReference type="PRINTS" id="PR00207">
    <property type="entry name" value="FLAGELLIN"/>
</dbReference>
<comment type="function">
    <text evidence="3">Flagellin is the subunit protein which polymerizes to form the filaments of bacterial flagella.</text>
</comment>
<dbReference type="GO" id="GO:0005198">
    <property type="term" value="F:structural molecule activity"/>
    <property type="evidence" value="ECO:0007669"/>
    <property type="project" value="UniProtKB-UniRule"/>
</dbReference>
<comment type="caution">
    <text evidence="6">The sequence shown here is derived from an EMBL/GenBank/DDBJ whole genome shotgun (WGS) entry which is preliminary data.</text>
</comment>
<organism evidence="6 7">
    <name type="scientific">Handelsmanbacteria sp. (strain RIFCSPLOWO2_12_FULL_64_10)</name>
    <dbReference type="NCBI Taxonomy" id="1817868"/>
    <lineage>
        <taxon>Bacteria</taxon>
        <taxon>Candidatus Handelsmaniibacteriota</taxon>
    </lineage>
</organism>
<dbReference type="PANTHER" id="PTHR42792">
    <property type="entry name" value="FLAGELLIN"/>
    <property type="match status" value="1"/>
</dbReference>
<dbReference type="InterPro" id="IPR001492">
    <property type="entry name" value="Flagellin"/>
</dbReference>
<dbReference type="AlphaFoldDB" id="A0A1F6CD50"/>
<reference evidence="6 7" key="1">
    <citation type="journal article" date="2016" name="Nat. Commun.">
        <title>Thousands of microbial genomes shed light on interconnected biogeochemical processes in an aquifer system.</title>
        <authorList>
            <person name="Anantharaman K."/>
            <person name="Brown C.T."/>
            <person name="Hug L.A."/>
            <person name="Sharon I."/>
            <person name="Castelle C.J."/>
            <person name="Probst A.J."/>
            <person name="Thomas B.C."/>
            <person name="Singh A."/>
            <person name="Wilkins M.J."/>
            <person name="Karaoz U."/>
            <person name="Brodie E.L."/>
            <person name="Williams K.H."/>
            <person name="Hubbard S.S."/>
            <person name="Banfield J.F."/>
        </authorList>
    </citation>
    <scope>NUCLEOTIDE SEQUENCE [LARGE SCALE GENOMIC DNA]</scope>
    <source>
        <strain evidence="7">RIFCSPLOWO2_12_FULL_64_10</strain>
    </source>
</reference>
<accession>A0A1F6CD50</accession>
<feature type="domain" description="Flagellin N-terminal" evidence="4">
    <location>
        <begin position="5"/>
        <end position="140"/>
    </location>
</feature>